<comment type="similarity">
    <text evidence="1">Belongs to the SorC transcriptional regulatory family.</text>
</comment>
<organism evidence="6 7">
    <name type="scientific">Ligilactobacillus hayakitensis DSM 18933 = JCM 14209</name>
    <dbReference type="NCBI Taxonomy" id="1423755"/>
    <lineage>
        <taxon>Bacteria</taxon>
        <taxon>Bacillati</taxon>
        <taxon>Bacillota</taxon>
        <taxon>Bacilli</taxon>
        <taxon>Lactobacillales</taxon>
        <taxon>Lactobacillaceae</taxon>
        <taxon>Ligilactobacillus</taxon>
    </lineage>
</organism>
<dbReference type="SUPFAM" id="SSF100950">
    <property type="entry name" value="NagB/RpiA/CoA transferase-like"/>
    <property type="match status" value="1"/>
</dbReference>
<gene>
    <name evidence="6" type="ORF">FC40_GL000444</name>
</gene>
<comment type="caution">
    <text evidence="6">The sequence shown here is derived from an EMBL/GenBank/DDBJ whole genome shotgun (WGS) entry which is preliminary data.</text>
</comment>
<dbReference type="InterPro" id="IPR007324">
    <property type="entry name" value="Sugar-bd_dom_put"/>
</dbReference>
<dbReference type="eggNOG" id="COG2390">
    <property type="taxonomic scope" value="Bacteria"/>
</dbReference>
<keyword evidence="6" id="KW-0456">Lyase</keyword>
<evidence type="ECO:0000256" key="3">
    <source>
        <dbReference type="ARBA" id="ARBA00023125"/>
    </source>
</evidence>
<name>A0A0R1WN33_9LACO</name>
<feature type="domain" description="Sugar-binding" evidence="5">
    <location>
        <begin position="62"/>
        <end position="306"/>
    </location>
</feature>
<evidence type="ECO:0000256" key="2">
    <source>
        <dbReference type="ARBA" id="ARBA00023015"/>
    </source>
</evidence>
<dbReference type="GO" id="GO:0030246">
    <property type="term" value="F:carbohydrate binding"/>
    <property type="evidence" value="ECO:0007669"/>
    <property type="project" value="InterPro"/>
</dbReference>
<dbReference type="GO" id="GO:0016829">
    <property type="term" value="F:lyase activity"/>
    <property type="evidence" value="ECO:0007669"/>
    <property type="project" value="UniProtKB-KW"/>
</dbReference>
<evidence type="ECO:0000256" key="4">
    <source>
        <dbReference type="ARBA" id="ARBA00023163"/>
    </source>
</evidence>
<evidence type="ECO:0000259" key="5">
    <source>
        <dbReference type="Pfam" id="PF04198"/>
    </source>
</evidence>
<dbReference type="Pfam" id="PF04198">
    <property type="entry name" value="Sugar-bind"/>
    <property type="match status" value="1"/>
</dbReference>
<accession>A0A0R1WN33</accession>
<evidence type="ECO:0000313" key="7">
    <source>
        <dbReference type="Proteomes" id="UP000051054"/>
    </source>
</evidence>
<dbReference type="OrthoDB" id="58802at2"/>
<dbReference type="GO" id="GO:0003677">
    <property type="term" value="F:DNA binding"/>
    <property type="evidence" value="ECO:0007669"/>
    <property type="project" value="UniProtKB-KW"/>
</dbReference>
<keyword evidence="3" id="KW-0238">DNA-binding</keyword>
<dbReference type="AlphaFoldDB" id="A0A0R1WN33"/>
<dbReference type="Proteomes" id="UP000051054">
    <property type="component" value="Unassembled WGS sequence"/>
</dbReference>
<dbReference type="RefSeq" id="WP_025022268.1">
    <property type="nucleotide sequence ID" value="NZ_AZGD01000087.1"/>
</dbReference>
<protein>
    <submittedName>
        <fullName evidence="6">Citrate lyase regulator</fullName>
    </submittedName>
</protein>
<sequence length="313" mass="34999">MNVSNEHAEFLGKIAVDYYLNKMKLNDITEKYQISRYHLGKYLDEALENGIVEINIHSGSARNFDLELQFKQYFGIKHIFIIKNPLQQNLQNSSVPSFAAKYIQEIINQSKIVGVAFGKTLSQTIAHFDSHIRNDLIFTQFMGENPIHTRDNSMFLVQRLADLYNAQASPMLAPLYVADDATRAGLKMVPGIFEALSNSKECDVILSGIGTADSIINLPQTEEIFPNINLNQVAGVLYGRPYDINGKFLNSILDKTLSYPLTKILDVKRRFGVAEGVNKAPAILGALNGNLFTDLVIDEMLALQVLDLKKRGT</sequence>
<evidence type="ECO:0000313" key="6">
    <source>
        <dbReference type="EMBL" id="KRM19151.1"/>
    </source>
</evidence>
<dbReference type="STRING" id="1423755.FC40_GL000444"/>
<dbReference type="InterPro" id="IPR037171">
    <property type="entry name" value="NagB/RpiA_transferase-like"/>
</dbReference>
<dbReference type="PATRIC" id="fig|1423755.3.peg.494"/>
<dbReference type="InterPro" id="IPR051054">
    <property type="entry name" value="SorC_transcr_regulators"/>
</dbReference>
<dbReference type="Gene3D" id="1.10.10.60">
    <property type="entry name" value="Homeodomain-like"/>
    <property type="match status" value="1"/>
</dbReference>
<dbReference type="Gene3D" id="3.40.50.1360">
    <property type="match status" value="1"/>
</dbReference>
<keyword evidence="2" id="KW-0805">Transcription regulation</keyword>
<evidence type="ECO:0000256" key="1">
    <source>
        <dbReference type="ARBA" id="ARBA00010466"/>
    </source>
</evidence>
<keyword evidence="7" id="KW-1185">Reference proteome</keyword>
<reference evidence="6 7" key="1">
    <citation type="journal article" date="2015" name="Genome Announc.">
        <title>Expanding the biotechnology potential of lactobacilli through comparative genomics of 213 strains and associated genera.</title>
        <authorList>
            <person name="Sun Z."/>
            <person name="Harris H.M."/>
            <person name="McCann A."/>
            <person name="Guo C."/>
            <person name="Argimon S."/>
            <person name="Zhang W."/>
            <person name="Yang X."/>
            <person name="Jeffery I.B."/>
            <person name="Cooney J.C."/>
            <person name="Kagawa T.F."/>
            <person name="Liu W."/>
            <person name="Song Y."/>
            <person name="Salvetti E."/>
            <person name="Wrobel A."/>
            <person name="Rasinkangas P."/>
            <person name="Parkhill J."/>
            <person name="Rea M.C."/>
            <person name="O'Sullivan O."/>
            <person name="Ritari J."/>
            <person name="Douillard F.P."/>
            <person name="Paul Ross R."/>
            <person name="Yang R."/>
            <person name="Briner A.E."/>
            <person name="Felis G.E."/>
            <person name="de Vos W.M."/>
            <person name="Barrangou R."/>
            <person name="Klaenhammer T.R."/>
            <person name="Caufield P.W."/>
            <person name="Cui Y."/>
            <person name="Zhang H."/>
            <person name="O'Toole P.W."/>
        </authorList>
    </citation>
    <scope>NUCLEOTIDE SEQUENCE [LARGE SCALE GENOMIC DNA]</scope>
    <source>
        <strain evidence="6 7">DSM 18933</strain>
    </source>
</reference>
<proteinExistence type="inferred from homology"/>
<keyword evidence="4" id="KW-0804">Transcription</keyword>
<dbReference type="PANTHER" id="PTHR34294:SF1">
    <property type="entry name" value="TRANSCRIPTIONAL REGULATOR LSRR"/>
    <property type="match status" value="1"/>
</dbReference>
<dbReference type="PANTHER" id="PTHR34294">
    <property type="entry name" value="TRANSCRIPTIONAL REGULATOR-RELATED"/>
    <property type="match status" value="1"/>
</dbReference>
<dbReference type="EMBL" id="AZGD01000087">
    <property type="protein sequence ID" value="KRM19151.1"/>
    <property type="molecule type" value="Genomic_DNA"/>
</dbReference>